<reference evidence="3" key="3">
    <citation type="submission" date="2025-08" db="UniProtKB">
        <authorList>
            <consortium name="RefSeq"/>
        </authorList>
    </citation>
    <scope>IDENTIFICATION</scope>
    <source>
        <strain evidence="3">NI907</strain>
    </source>
</reference>
<feature type="compositionally biased region" description="Basic and acidic residues" evidence="1">
    <location>
        <begin position="21"/>
        <end position="31"/>
    </location>
</feature>
<accession>A0A6P8B783</accession>
<protein>
    <submittedName>
        <fullName evidence="3">Uncharacterized protein</fullName>
    </submittedName>
</protein>
<sequence length="54" mass="6210">MTPPWQAAVIGCQIKREMHPCWDGTAHDKKPAGKKKKKKEPHKNAKATRKRFQS</sequence>
<dbReference type="Proteomes" id="UP000515153">
    <property type="component" value="Chromosome I"/>
</dbReference>
<gene>
    <name evidence="3" type="ORF">PgNI_06090</name>
</gene>
<keyword evidence="2" id="KW-1185">Reference proteome</keyword>
<dbReference type="RefSeq" id="XP_030983062.1">
    <property type="nucleotide sequence ID" value="XM_031126119.1"/>
</dbReference>
<reference evidence="2 3" key="1">
    <citation type="journal article" date="2019" name="Mol. Biol. Evol.">
        <title>Blast fungal genomes show frequent chromosomal changes, gene gains and losses, and effector gene turnover.</title>
        <authorList>
            <person name="Gomez Luciano L.B."/>
            <person name="Jason Tsai I."/>
            <person name="Chuma I."/>
            <person name="Tosa Y."/>
            <person name="Chen Y.H."/>
            <person name="Li J.Y."/>
            <person name="Li M.Y."/>
            <person name="Jade Lu M.Y."/>
            <person name="Nakayashiki H."/>
            <person name="Li W.H."/>
        </authorList>
    </citation>
    <scope>NUCLEOTIDE SEQUENCE [LARGE SCALE GENOMIC DNA]</scope>
    <source>
        <strain evidence="2 3">NI907</strain>
    </source>
</reference>
<name>A0A6P8B783_PYRGI</name>
<feature type="compositionally biased region" description="Basic residues" evidence="1">
    <location>
        <begin position="32"/>
        <end position="54"/>
    </location>
</feature>
<reference evidence="3" key="2">
    <citation type="submission" date="2019-10" db="EMBL/GenBank/DDBJ databases">
        <authorList>
            <consortium name="NCBI Genome Project"/>
        </authorList>
    </citation>
    <scope>NUCLEOTIDE SEQUENCE</scope>
    <source>
        <strain evidence="3">NI907</strain>
    </source>
</reference>
<organism evidence="2 3">
    <name type="scientific">Pyricularia grisea</name>
    <name type="common">Crabgrass-specific blast fungus</name>
    <name type="synonym">Magnaporthe grisea</name>
    <dbReference type="NCBI Taxonomy" id="148305"/>
    <lineage>
        <taxon>Eukaryota</taxon>
        <taxon>Fungi</taxon>
        <taxon>Dikarya</taxon>
        <taxon>Ascomycota</taxon>
        <taxon>Pezizomycotina</taxon>
        <taxon>Sordariomycetes</taxon>
        <taxon>Sordariomycetidae</taxon>
        <taxon>Magnaporthales</taxon>
        <taxon>Pyriculariaceae</taxon>
        <taxon>Pyricularia</taxon>
    </lineage>
</organism>
<dbReference type="GeneID" id="41961028"/>
<proteinExistence type="predicted"/>
<evidence type="ECO:0000313" key="3">
    <source>
        <dbReference type="RefSeq" id="XP_030983062.1"/>
    </source>
</evidence>
<feature type="region of interest" description="Disordered" evidence="1">
    <location>
        <begin position="21"/>
        <end position="54"/>
    </location>
</feature>
<dbReference type="AlphaFoldDB" id="A0A6P8B783"/>
<dbReference type="KEGG" id="pgri:PgNI_06090"/>
<evidence type="ECO:0000256" key="1">
    <source>
        <dbReference type="SAM" id="MobiDB-lite"/>
    </source>
</evidence>
<evidence type="ECO:0000313" key="2">
    <source>
        <dbReference type="Proteomes" id="UP000515153"/>
    </source>
</evidence>